<keyword evidence="12" id="KW-0963">Cytoplasm</keyword>
<dbReference type="InterPro" id="IPR001179">
    <property type="entry name" value="PPIase_FKBP_dom"/>
</dbReference>
<dbReference type="Gene3D" id="3.10.50.40">
    <property type="match status" value="1"/>
</dbReference>
<evidence type="ECO:0000313" key="16">
    <source>
        <dbReference type="EMBL" id="SHE57868.1"/>
    </source>
</evidence>
<keyword evidence="6 12" id="KW-0697">Rotamase</keyword>
<keyword evidence="9 12" id="KW-0131">Cell cycle</keyword>
<dbReference type="InterPro" id="IPR008881">
    <property type="entry name" value="Trigger_fac_ribosome-bd_bac"/>
</dbReference>
<evidence type="ECO:0000256" key="7">
    <source>
        <dbReference type="ARBA" id="ARBA00023186"/>
    </source>
</evidence>
<evidence type="ECO:0000256" key="13">
    <source>
        <dbReference type="PROSITE-ProRule" id="PRU00277"/>
    </source>
</evidence>
<dbReference type="GO" id="GO:0044183">
    <property type="term" value="F:protein folding chaperone"/>
    <property type="evidence" value="ECO:0007669"/>
    <property type="project" value="TreeGrafter"/>
</dbReference>
<keyword evidence="7 12" id="KW-0143">Chaperone</keyword>
<dbReference type="Proteomes" id="UP000184485">
    <property type="component" value="Unassembled WGS sequence"/>
</dbReference>
<dbReference type="InterPro" id="IPR005215">
    <property type="entry name" value="Trig_fac"/>
</dbReference>
<keyword evidence="5 12" id="KW-0132">Cell division</keyword>
<evidence type="ECO:0000256" key="10">
    <source>
        <dbReference type="ARBA" id="ARBA00024849"/>
    </source>
</evidence>
<dbReference type="InterPro" id="IPR008880">
    <property type="entry name" value="Trigger_fac_C"/>
</dbReference>
<evidence type="ECO:0000256" key="2">
    <source>
        <dbReference type="ARBA" id="ARBA00005464"/>
    </source>
</evidence>
<evidence type="ECO:0000256" key="4">
    <source>
        <dbReference type="ARBA" id="ARBA00016902"/>
    </source>
</evidence>
<comment type="subcellular location">
    <subcellularLocation>
        <location evidence="12">Cytoplasm</location>
    </subcellularLocation>
    <text evidence="12">About half TF is bound to the ribosome near the polypeptide exit tunnel while the other half is free in the cytoplasm.</text>
</comment>
<dbReference type="PIRSF" id="PIRSF003095">
    <property type="entry name" value="Trigger_factor"/>
    <property type="match status" value="1"/>
</dbReference>
<evidence type="ECO:0000313" key="17">
    <source>
        <dbReference type="Proteomes" id="UP000184485"/>
    </source>
</evidence>
<dbReference type="SUPFAM" id="SSF109998">
    <property type="entry name" value="Triger factor/SurA peptide-binding domain-like"/>
    <property type="match status" value="1"/>
</dbReference>
<dbReference type="InterPro" id="IPR027304">
    <property type="entry name" value="Trigger_fact/SurA_dom_sf"/>
</dbReference>
<dbReference type="HAMAP" id="MF_00303">
    <property type="entry name" value="Trigger_factor_Tig"/>
    <property type="match status" value="1"/>
</dbReference>
<dbReference type="EMBL" id="FQUP01000001">
    <property type="protein sequence ID" value="SHE57868.1"/>
    <property type="molecule type" value="Genomic_DNA"/>
</dbReference>
<reference evidence="16 17" key="1">
    <citation type="submission" date="2016-11" db="EMBL/GenBank/DDBJ databases">
        <authorList>
            <person name="Jaros S."/>
            <person name="Januszkiewicz K."/>
            <person name="Wedrychowicz H."/>
        </authorList>
    </citation>
    <scope>NUCLEOTIDE SEQUENCE [LARGE SCALE GENOMIC DNA]</scope>
    <source>
        <strain evidence="16 17">DSM 19436</strain>
    </source>
</reference>
<evidence type="ECO:0000256" key="12">
    <source>
        <dbReference type="HAMAP-Rule" id="MF_00303"/>
    </source>
</evidence>
<dbReference type="PANTHER" id="PTHR30560:SF3">
    <property type="entry name" value="TRIGGER FACTOR-LIKE PROTEIN TIG, CHLOROPLASTIC"/>
    <property type="match status" value="1"/>
</dbReference>
<dbReference type="Gene3D" id="3.30.70.1050">
    <property type="entry name" value="Trigger factor ribosome-binding domain"/>
    <property type="match status" value="1"/>
</dbReference>
<name>A0A1M4UMI4_9HYPH</name>
<dbReference type="SUPFAM" id="SSF54534">
    <property type="entry name" value="FKBP-like"/>
    <property type="match status" value="1"/>
</dbReference>
<dbReference type="PANTHER" id="PTHR30560">
    <property type="entry name" value="TRIGGER FACTOR CHAPERONE AND PEPTIDYL-PROLYL CIS/TRANS ISOMERASE"/>
    <property type="match status" value="1"/>
</dbReference>
<dbReference type="InterPro" id="IPR046357">
    <property type="entry name" value="PPIase_dom_sf"/>
</dbReference>
<keyword evidence="8 12" id="KW-0413">Isomerase</keyword>
<evidence type="ECO:0000256" key="8">
    <source>
        <dbReference type="ARBA" id="ARBA00023235"/>
    </source>
</evidence>
<dbReference type="Gene3D" id="1.10.3120.10">
    <property type="entry name" value="Trigger factor, C-terminal domain"/>
    <property type="match status" value="1"/>
</dbReference>
<dbReference type="GO" id="GO:0051083">
    <property type="term" value="P:'de novo' cotranslational protein folding"/>
    <property type="evidence" value="ECO:0007669"/>
    <property type="project" value="TreeGrafter"/>
</dbReference>
<dbReference type="InterPro" id="IPR037041">
    <property type="entry name" value="Trigger_fac_C_sf"/>
</dbReference>
<dbReference type="SUPFAM" id="SSF102735">
    <property type="entry name" value="Trigger factor ribosome-binding domain"/>
    <property type="match status" value="1"/>
</dbReference>
<evidence type="ECO:0000256" key="14">
    <source>
        <dbReference type="RuleBase" id="RU003914"/>
    </source>
</evidence>
<dbReference type="OrthoDB" id="9767721at2"/>
<sequence length="451" mass="50186">MQVTETLAEGLKREIKIVVPATELDSRLSARLEELKGQVKLNGFRPGKVPTAHLRRLYGKSAMAEIVQNILNETARKTIEERGERAAMQPNFVLPEDESEAGEVLEGKKDLAYTMTYEVLPSFELGDFAGIKIDRPVAEISDAEVDAEVAKLARDSADFQPKDGEAADGDRVTISYVGKIDGEPFEGGADENGQVTIGSGRFIPGFEEQLVGAKVGEERVLNVSFPEEYGAAHLAGKAATFDVVVKEVSAPVEATLDDEWAKKFGLESLEKLRETMREQMQGQLGSVTRTKIKRQLLDKLDELHAFELPPTMVEQEFQNVWGQVTQDLERSGRTFADEGTTEDDAKADYRKIAERRVRLGLVLSEIGEKANVQVTDEEVQRALVDRIRQFPGQEKQVYDFYKSNPEALSSLRAPIFEEKVVDHVLTLADITDRTVSREELLKEDEDAEAKA</sequence>
<comment type="domain">
    <text evidence="12">Consists of 3 domains; the N-terminus binds the ribosome, the middle domain has PPIase activity, while the C-terminus has intrinsic chaperone activity on its own.</text>
</comment>
<evidence type="ECO:0000256" key="11">
    <source>
        <dbReference type="ARBA" id="ARBA00029986"/>
    </source>
</evidence>
<dbReference type="STRING" id="1122133.SAMN02745157_0489"/>
<dbReference type="FunFam" id="3.10.50.40:FF:000001">
    <property type="entry name" value="Trigger factor"/>
    <property type="match status" value="1"/>
</dbReference>
<evidence type="ECO:0000256" key="9">
    <source>
        <dbReference type="ARBA" id="ARBA00023306"/>
    </source>
</evidence>
<dbReference type="GO" id="GO:0005737">
    <property type="term" value="C:cytoplasm"/>
    <property type="evidence" value="ECO:0007669"/>
    <property type="project" value="UniProtKB-SubCell"/>
</dbReference>
<keyword evidence="17" id="KW-1185">Reference proteome</keyword>
<comment type="similarity">
    <text evidence="2 12 14">Belongs to the FKBP-type PPIase family. Tig subfamily.</text>
</comment>
<dbReference type="Pfam" id="PF05697">
    <property type="entry name" value="Trigger_N"/>
    <property type="match status" value="1"/>
</dbReference>
<dbReference type="EC" id="5.2.1.8" evidence="3 12"/>
<dbReference type="GO" id="GO:0043335">
    <property type="term" value="P:protein unfolding"/>
    <property type="evidence" value="ECO:0007669"/>
    <property type="project" value="TreeGrafter"/>
</dbReference>
<dbReference type="InterPro" id="IPR036611">
    <property type="entry name" value="Trigger_fac_ribosome-bd_sf"/>
</dbReference>
<gene>
    <name evidence="12" type="primary">tig</name>
    <name evidence="16" type="ORF">SAMN02745157_0489</name>
</gene>
<dbReference type="PROSITE" id="PS50059">
    <property type="entry name" value="FKBP_PPIASE"/>
    <property type="match status" value="1"/>
</dbReference>
<dbReference type="GO" id="GO:0051301">
    <property type="term" value="P:cell division"/>
    <property type="evidence" value="ECO:0007669"/>
    <property type="project" value="UniProtKB-KW"/>
</dbReference>
<protein>
    <recommendedName>
        <fullName evidence="4 12">Trigger factor</fullName>
        <shortName evidence="12">TF</shortName>
        <ecNumber evidence="3 12">5.2.1.8</ecNumber>
    </recommendedName>
    <alternativeName>
        <fullName evidence="11 12">PPIase</fullName>
    </alternativeName>
</protein>
<dbReference type="GO" id="GO:0003755">
    <property type="term" value="F:peptidyl-prolyl cis-trans isomerase activity"/>
    <property type="evidence" value="ECO:0007669"/>
    <property type="project" value="UniProtKB-UniRule"/>
</dbReference>
<evidence type="ECO:0000256" key="1">
    <source>
        <dbReference type="ARBA" id="ARBA00000971"/>
    </source>
</evidence>
<evidence type="ECO:0000256" key="6">
    <source>
        <dbReference type="ARBA" id="ARBA00023110"/>
    </source>
</evidence>
<comment type="function">
    <text evidence="10 12">Involved in protein export. Acts as a chaperone by maintaining the newly synthesized protein in an open conformation. Functions as a peptidyl-prolyl cis-trans isomerase.</text>
</comment>
<dbReference type="Pfam" id="PF00254">
    <property type="entry name" value="FKBP_C"/>
    <property type="match status" value="1"/>
</dbReference>
<accession>A0A1M4UMI4</accession>
<dbReference type="RefSeq" id="WP_073051171.1">
    <property type="nucleotide sequence ID" value="NZ_FQUP01000001.1"/>
</dbReference>
<dbReference type="Pfam" id="PF05698">
    <property type="entry name" value="Trigger_C"/>
    <property type="match status" value="1"/>
</dbReference>
<dbReference type="NCBIfam" id="TIGR00115">
    <property type="entry name" value="tig"/>
    <property type="match status" value="1"/>
</dbReference>
<evidence type="ECO:0000256" key="5">
    <source>
        <dbReference type="ARBA" id="ARBA00022618"/>
    </source>
</evidence>
<evidence type="ECO:0000259" key="15">
    <source>
        <dbReference type="PROSITE" id="PS50059"/>
    </source>
</evidence>
<dbReference type="GO" id="GO:0043022">
    <property type="term" value="F:ribosome binding"/>
    <property type="evidence" value="ECO:0007669"/>
    <property type="project" value="TreeGrafter"/>
</dbReference>
<evidence type="ECO:0000256" key="3">
    <source>
        <dbReference type="ARBA" id="ARBA00013194"/>
    </source>
</evidence>
<dbReference type="AlphaFoldDB" id="A0A1M4UMI4"/>
<comment type="catalytic activity">
    <reaction evidence="1 12 13">
        <text>[protein]-peptidylproline (omega=180) = [protein]-peptidylproline (omega=0)</text>
        <dbReference type="Rhea" id="RHEA:16237"/>
        <dbReference type="Rhea" id="RHEA-COMP:10747"/>
        <dbReference type="Rhea" id="RHEA-COMP:10748"/>
        <dbReference type="ChEBI" id="CHEBI:83833"/>
        <dbReference type="ChEBI" id="CHEBI:83834"/>
        <dbReference type="EC" id="5.2.1.8"/>
    </reaction>
</comment>
<dbReference type="GO" id="GO:0015031">
    <property type="term" value="P:protein transport"/>
    <property type="evidence" value="ECO:0007669"/>
    <property type="project" value="UniProtKB-UniRule"/>
</dbReference>
<feature type="domain" description="PPIase FKBP-type" evidence="15">
    <location>
        <begin position="169"/>
        <end position="248"/>
    </location>
</feature>
<proteinExistence type="inferred from homology"/>
<organism evidence="16 17">
    <name type="scientific">Kaistia soli DSM 19436</name>
    <dbReference type="NCBI Taxonomy" id="1122133"/>
    <lineage>
        <taxon>Bacteria</taxon>
        <taxon>Pseudomonadati</taxon>
        <taxon>Pseudomonadota</taxon>
        <taxon>Alphaproteobacteria</taxon>
        <taxon>Hyphomicrobiales</taxon>
        <taxon>Kaistiaceae</taxon>
        <taxon>Kaistia</taxon>
    </lineage>
</organism>